<comment type="cofactor">
    <cofactor evidence="1">
        <name>a divalent metal cation</name>
        <dbReference type="ChEBI" id="CHEBI:60240"/>
    </cofactor>
</comment>
<dbReference type="Proteomes" id="UP000225706">
    <property type="component" value="Unassembled WGS sequence"/>
</dbReference>
<evidence type="ECO:0000256" key="1">
    <source>
        <dbReference type="ARBA" id="ARBA00001968"/>
    </source>
</evidence>
<evidence type="ECO:0000256" key="2">
    <source>
        <dbReference type="ARBA" id="ARBA00022723"/>
    </source>
</evidence>
<dbReference type="InterPro" id="IPR027806">
    <property type="entry name" value="HARBI1_dom"/>
</dbReference>
<evidence type="ECO:0000313" key="5">
    <source>
        <dbReference type="EMBL" id="PFX32619.1"/>
    </source>
</evidence>
<feature type="compositionally biased region" description="Acidic residues" evidence="3">
    <location>
        <begin position="153"/>
        <end position="162"/>
    </location>
</feature>
<keyword evidence="6" id="KW-1185">Reference proteome</keyword>
<name>A0A2B4STZ9_STYPI</name>
<sequence length="191" mass="21497">MLEDRLFFQDVVEALFNLRNVYIKFPITEAETWVCVETFQDVSDFPNIVGAIDGSHIRIAAPPDSAVDYFSRYQQHDFIVQAIVDENDQILTGPVVRIGANEIKPYLVGDSAYPLASWLQKPFPEATRDPEEIAFNRALSAARVAVECAFDGWNDDDNDDPGDQGHENNDDDVIRDGDDVRSVLREYIANA</sequence>
<dbReference type="GO" id="GO:0046872">
    <property type="term" value="F:metal ion binding"/>
    <property type="evidence" value="ECO:0007669"/>
    <property type="project" value="UniProtKB-KW"/>
</dbReference>
<dbReference type="STRING" id="50429.A0A2B4STZ9"/>
<feature type="domain" description="DDE Tnp4" evidence="4">
    <location>
        <begin position="105"/>
        <end position="151"/>
    </location>
</feature>
<protein>
    <submittedName>
        <fullName evidence="5">Putative nuclease HARBI1</fullName>
    </submittedName>
</protein>
<dbReference type="Pfam" id="PF13359">
    <property type="entry name" value="DDE_Tnp_4"/>
    <property type="match status" value="1"/>
</dbReference>
<dbReference type="OrthoDB" id="2668416at2759"/>
<dbReference type="AlphaFoldDB" id="A0A2B4STZ9"/>
<proteinExistence type="predicted"/>
<feature type="region of interest" description="Disordered" evidence="3">
    <location>
        <begin position="152"/>
        <end position="177"/>
    </location>
</feature>
<feature type="compositionally biased region" description="Basic and acidic residues" evidence="3">
    <location>
        <begin position="163"/>
        <end position="177"/>
    </location>
</feature>
<reference evidence="6" key="1">
    <citation type="journal article" date="2017" name="bioRxiv">
        <title>Comparative analysis of the genomes of Stylophora pistillata and Acropora digitifera provides evidence for extensive differences between species of corals.</title>
        <authorList>
            <person name="Voolstra C.R."/>
            <person name="Li Y."/>
            <person name="Liew Y.J."/>
            <person name="Baumgarten S."/>
            <person name="Zoccola D."/>
            <person name="Flot J.-F."/>
            <person name="Tambutte S."/>
            <person name="Allemand D."/>
            <person name="Aranda M."/>
        </authorList>
    </citation>
    <scope>NUCLEOTIDE SEQUENCE [LARGE SCALE GENOMIC DNA]</scope>
</reference>
<keyword evidence="2" id="KW-0479">Metal-binding</keyword>
<accession>A0A2B4STZ9</accession>
<dbReference type="EMBL" id="LSMT01000021">
    <property type="protein sequence ID" value="PFX32619.1"/>
    <property type="molecule type" value="Genomic_DNA"/>
</dbReference>
<evidence type="ECO:0000256" key="3">
    <source>
        <dbReference type="SAM" id="MobiDB-lite"/>
    </source>
</evidence>
<gene>
    <name evidence="5" type="primary">Harbi1</name>
    <name evidence="5" type="ORF">AWC38_SpisGene2551</name>
</gene>
<organism evidence="5 6">
    <name type="scientific">Stylophora pistillata</name>
    <name type="common">Smooth cauliflower coral</name>
    <dbReference type="NCBI Taxonomy" id="50429"/>
    <lineage>
        <taxon>Eukaryota</taxon>
        <taxon>Metazoa</taxon>
        <taxon>Cnidaria</taxon>
        <taxon>Anthozoa</taxon>
        <taxon>Hexacorallia</taxon>
        <taxon>Scleractinia</taxon>
        <taxon>Astrocoeniina</taxon>
        <taxon>Pocilloporidae</taxon>
        <taxon>Stylophora</taxon>
    </lineage>
</organism>
<evidence type="ECO:0000259" key="4">
    <source>
        <dbReference type="Pfam" id="PF13359"/>
    </source>
</evidence>
<evidence type="ECO:0000313" key="6">
    <source>
        <dbReference type="Proteomes" id="UP000225706"/>
    </source>
</evidence>
<comment type="caution">
    <text evidence="5">The sequence shown here is derived from an EMBL/GenBank/DDBJ whole genome shotgun (WGS) entry which is preliminary data.</text>
</comment>